<dbReference type="SUPFAM" id="SSF103247">
    <property type="entry name" value="TT1751-like"/>
    <property type="match status" value="2"/>
</dbReference>
<dbReference type="CDD" id="cd14797">
    <property type="entry name" value="DUF302"/>
    <property type="match status" value="2"/>
</dbReference>
<name>A0A1G9CGJ2_9RHOB</name>
<feature type="domain" description="DUF302" evidence="2">
    <location>
        <begin position="49"/>
        <end position="109"/>
    </location>
</feature>
<accession>A0A1G9CGJ2</accession>
<keyword evidence="1" id="KW-0732">Signal</keyword>
<dbReference type="InterPro" id="IPR005180">
    <property type="entry name" value="DUF302"/>
</dbReference>
<dbReference type="Pfam" id="PF03625">
    <property type="entry name" value="DUF302"/>
    <property type="match status" value="2"/>
</dbReference>
<protein>
    <submittedName>
        <fullName evidence="3">Uncharacterized conserved protein, DUF302 family</fullName>
    </submittedName>
</protein>
<dbReference type="Proteomes" id="UP000199382">
    <property type="component" value="Unassembled WGS sequence"/>
</dbReference>
<feature type="domain" description="DUF302" evidence="2">
    <location>
        <begin position="189"/>
        <end position="250"/>
    </location>
</feature>
<organism evidence="3 4">
    <name type="scientific">Aliiruegeria lutimaris</name>
    <dbReference type="NCBI Taxonomy" id="571298"/>
    <lineage>
        <taxon>Bacteria</taxon>
        <taxon>Pseudomonadati</taxon>
        <taxon>Pseudomonadota</taxon>
        <taxon>Alphaproteobacteria</taxon>
        <taxon>Rhodobacterales</taxon>
        <taxon>Roseobacteraceae</taxon>
        <taxon>Aliiruegeria</taxon>
    </lineage>
</organism>
<dbReference type="AlphaFoldDB" id="A0A1G9CGJ2"/>
<feature type="signal peptide" evidence="1">
    <location>
        <begin position="1"/>
        <end position="20"/>
    </location>
</feature>
<dbReference type="InterPro" id="IPR035923">
    <property type="entry name" value="TT1751-like_sf"/>
</dbReference>
<dbReference type="STRING" id="571298.SAMN04488026_104330"/>
<dbReference type="PANTHER" id="PTHR38342">
    <property type="entry name" value="SLR5037 PROTEIN"/>
    <property type="match status" value="1"/>
</dbReference>
<evidence type="ECO:0000259" key="2">
    <source>
        <dbReference type="Pfam" id="PF03625"/>
    </source>
</evidence>
<dbReference type="Gene3D" id="3.30.310.70">
    <property type="entry name" value="TT1751-like domain"/>
    <property type="match status" value="2"/>
</dbReference>
<gene>
    <name evidence="3" type="ORF">SAMN04488026_104330</name>
</gene>
<reference evidence="3 4" key="1">
    <citation type="submission" date="2016-10" db="EMBL/GenBank/DDBJ databases">
        <authorList>
            <person name="de Groot N.N."/>
        </authorList>
    </citation>
    <scope>NUCLEOTIDE SEQUENCE [LARGE SCALE GENOMIC DNA]</scope>
    <source>
        <strain evidence="3 4">DSM 25294</strain>
    </source>
</reference>
<dbReference type="PANTHER" id="PTHR38342:SF2">
    <property type="entry name" value="INNER MEMBRANE OR EXPORTED"/>
    <property type="match status" value="1"/>
</dbReference>
<evidence type="ECO:0000256" key="1">
    <source>
        <dbReference type="SAM" id="SignalP"/>
    </source>
</evidence>
<dbReference type="OrthoDB" id="9799367at2"/>
<evidence type="ECO:0000313" key="4">
    <source>
        <dbReference type="Proteomes" id="UP000199382"/>
    </source>
</evidence>
<dbReference type="EMBL" id="FNEK01000043">
    <property type="protein sequence ID" value="SDK50781.1"/>
    <property type="molecule type" value="Genomic_DNA"/>
</dbReference>
<proteinExistence type="predicted"/>
<keyword evidence="4" id="KW-1185">Reference proteome</keyword>
<sequence>MFGRFSLTLAVALATAPLHAEEMQQQVDAAFEAVATAVAEAGLDPVISIDHARLASAAGIEMPASRVQIFSDPDLDSAILSAEIRSGLDLPFRVLSYDGAGALAVMTTDAAFLMARHGLASSDALEGWDARLDAVLTPVNESATTAPVGTLSRDYGIIELASPYGLAESIQRLKDAILAQGDTIWFGEHDFRARAEARGITLPGATLLLFGGPAPGGVAMAEFLSIGLDAFCQKLFVYEREDGSVFVLFNGIAALSELHYGRSDKPHAALDARLAQTFSEALTRQ</sequence>
<feature type="chain" id="PRO_5011523810" evidence="1">
    <location>
        <begin position="21"/>
        <end position="285"/>
    </location>
</feature>
<evidence type="ECO:0000313" key="3">
    <source>
        <dbReference type="EMBL" id="SDK50781.1"/>
    </source>
</evidence>